<name>A0A177YLV9_9NOCA</name>
<evidence type="ECO:0000313" key="3">
    <source>
        <dbReference type="Proteomes" id="UP000077519"/>
    </source>
</evidence>
<sequence length="204" mass="23527">MRRRRAPRPENGTTAVTDIDILLRLDRLESRSAIAELPVLYCLAMDERDVDGITAVFTEDATMRSADGVFDAHGRDAIVRTFQSRFDALGPTNHVTHGHVVRFDEDRNSAHGIAVGHAELVRNDVPMVTALRYRDRYRRVDGVWRIHDRLMSYMYYLPVSEYEEGLGDSRSMRAYGDLRRADWPETLRGADTSWLRRFRPGYEP</sequence>
<keyword evidence="3" id="KW-1185">Reference proteome</keyword>
<organism evidence="2 3">
    <name type="scientific">Rhodococcoides kyotonense</name>
    <dbReference type="NCBI Taxonomy" id="398843"/>
    <lineage>
        <taxon>Bacteria</taxon>
        <taxon>Bacillati</taxon>
        <taxon>Actinomycetota</taxon>
        <taxon>Actinomycetes</taxon>
        <taxon>Mycobacteriales</taxon>
        <taxon>Nocardiaceae</taxon>
        <taxon>Rhodococcoides</taxon>
    </lineage>
</organism>
<dbReference type="AlphaFoldDB" id="A0A177YLV9"/>
<dbReference type="SUPFAM" id="SSF54427">
    <property type="entry name" value="NTF2-like"/>
    <property type="match status" value="1"/>
</dbReference>
<evidence type="ECO:0000313" key="2">
    <source>
        <dbReference type="EMBL" id="OAK56381.1"/>
    </source>
</evidence>
<dbReference type="InterPro" id="IPR032710">
    <property type="entry name" value="NTF2-like_dom_sf"/>
</dbReference>
<feature type="domain" description="SnoaL-like" evidence="1">
    <location>
        <begin position="27"/>
        <end position="149"/>
    </location>
</feature>
<proteinExistence type="predicted"/>
<dbReference type="Pfam" id="PF13577">
    <property type="entry name" value="SnoaL_4"/>
    <property type="match status" value="1"/>
</dbReference>
<dbReference type="EMBL" id="LVHI01000004">
    <property type="protein sequence ID" value="OAK56381.1"/>
    <property type="molecule type" value="Genomic_DNA"/>
</dbReference>
<reference evidence="2 3" key="1">
    <citation type="submission" date="2016-03" db="EMBL/GenBank/DDBJ databases">
        <title>Genome sequence of Rhodococcus kyotonensis KB10.</title>
        <authorList>
            <person name="Jeong H."/>
            <person name="Hong C.E."/>
            <person name="Jo S.H."/>
            <person name="Park J.M."/>
        </authorList>
    </citation>
    <scope>NUCLEOTIDE SEQUENCE [LARGE SCALE GENOMIC DNA]</scope>
    <source>
        <strain evidence="2 3">KB10</strain>
    </source>
</reference>
<dbReference type="InterPro" id="IPR037401">
    <property type="entry name" value="SnoaL-like"/>
</dbReference>
<evidence type="ECO:0000259" key="1">
    <source>
        <dbReference type="Pfam" id="PF13577"/>
    </source>
</evidence>
<accession>A0A177YLV9</accession>
<dbReference type="Proteomes" id="UP000077519">
    <property type="component" value="Unassembled WGS sequence"/>
</dbReference>
<protein>
    <recommendedName>
        <fullName evidence="1">SnoaL-like domain-containing protein</fullName>
    </recommendedName>
</protein>
<comment type="caution">
    <text evidence="2">The sequence shown here is derived from an EMBL/GenBank/DDBJ whole genome shotgun (WGS) entry which is preliminary data.</text>
</comment>
<gene>
    <name evidence="2" type="ORF">A3K89_16240</name>
</gene>
<dbReference type="Gene3D" id="3.10.450.50">
    <property type="match status" value="1"/>
</dbReference>